<dbReference type="PANTHER" id="PTHR43242:SF1">
    <property type="entry name" value="NAD(P)-BINDING ROSSMANN-FOLD SUPERFAMILY PROTEIN"/>
    <property type="match status" value="1"/>
</dbReference>
<reference evidence="2" key="1">
    <citation type="journal article" date="2019" name="Int. J. Food Microbiol.">
        <title>Developing a novel molecular serotyping system based on capsular polysaccharide synthesis gene clusters of Vibrio parahaemolyticus.</title>
        <authorList>
            <person name="Pang Y."/>
            <person name="Guo X."/>
            <person name="Tian X."/>
            <person name="Liu F."/>
            <person name="Wang L."/>
            <person name="Wu J."/>
            <person name="Zhang S."/>
            <person name="Li S."/>
            <person name="Liu B."/>
        </authorList>
    </citation>
    <scope>NUCLEOTIDE SEQUENCE</scope>
    <source>
        <strain evidence="2">G2929</strain>
    </source>
</reference>
<evidence type="ECO:0000313" key="2">
    <source>
        <dbReference type="EMBL" id="QEQ70575.1"/>
    </source>
</evidence>
<gene>
    <name evidence="2" type="primary">rmlD</name>
</gene>
<name>A0A5P1PNR5_VIBPH</name>
<dbReference type="SUPFAM" id="SSF51735">
    <property type="entry name" value="NAD(P)-binding Rossmann-fold domains"/>
    <property type="match status" value="1"/>
</dbReference>
<sequence length="292" mass="32905">MSNIKNIAVLGGAGLLGKPLVSYLRGNGFNVTSYSKSSPESDYNIDVVNHSELITKLDELRPDLIINLVALTNVDSCEENVALAYEIHVKVNQVLSDYCSQRNKKIIHLSTDHFYDGYCSKESDTYPQNVYGLTKLMGEKEFKDNDSVILRTNFFGKSITQGRKSITDVMYESTLSGKDITLFNDVYFSPLSIDSLCKVIAHVILHWKSGIYNLGSKNGMSKENFVLQFLEQCGIHNISYESVSIKDSNIKVIRPKDMRMDVELFESTYGYDLPNLINEIKTVAGDYNEEKV</sequence>
<organism evidence="2">
    <name type="scientific">Vibrio parahaemolyticus</name>
    <dbReference type="NCBI Taxonomy" id="670"/>
    <lineage>
        <taxon>Bacteria</taxon>
        <taxon>Pseudomonadati</taxon>
        <taxon>Pseudomonadota</taxon>
        <taxon>Gammaproteobacteria</taxon>
        <taxon>Vibrionales</taxon>
        <taxon>Vibrionaceae</taxon>
        <taxon>Vibrio</taxon>
    </lineage>
</organism>
<proteinExistence type="predicted"/>
<accession>A0A5P1PNR5</accession>
<protein>
    <submittedName>
        <fullName evidence="2">NAD-dependent epimerase/dehydratase</fullName>
    </submittedName>
</protein>
<feature type="domain" description="RmlD-like substrate binding" evidence="1">
    <location>
        <begin position="6"/>
        <end position="284"/>
    </location>
</feature>
<dbReference type="PANTHER" id="PTHR43242">
    <property type="entry name" value="NAD(P)-BINDING ROSSMANN-FOLD SUPERFAMILY PROTEIN"/>
    <property type="match status" value="1"/>
</dbReference>
<dbReference type="InterPro" id="IPR036291">
    <property type="entry name" value="NAD(P)-bd_dom_sf"/>
</dbReference>
<dbReference type="AlphaFoldDB" id="A0A5P1PNR5"/>
<evidence type="ECO:0000259" key="1">
    <source>
        <dbReference type="Pfam" id="PF04321"/>
    </source>
</evidence>
<dbReference type="Pfam" id="PF04321">
    <property type="entry name" value="RmlD_sub_bind"/>
    <property type="match status" value="1"/>
</dbReference>
<dbReference type="CDD" id="cd05254">
    <property type="entry name" value="dTDP_HR_like_SDR_e"/>
    <property type="match status" value="1"/>
</dbReference>
<dbReference type="RefSeq" id="WP_029803646.1">
    <property type="nucleotide sequence ID" value="NZ_CBCSGT010000005.1"/>
</dbReference>
<dbReference type="Gene3D" id="3.90.25.10">
    <property type="entry name" value="UDP-galactose 4-epimerase, domain 1"/>
    <property type="match status" value="1"/>
</dbReference>
<dbReference type="EMBL" id="MK455076">
    <property type="protein sequence ID" value="QEQ70575.1"/>
    <property type="molecule type" value="Genomic_DNA"/>
</dbReference>
<dbReference type="Gene3D" id="3.40.50.720">
    <property type="entry name" value="NAD(P)-binding Rossmann-like Domain"/>
    <property type="match status" value="1"/>
</dbReference>
<dbReference type="InterPro" id="IPR029903">
    <property type="entry name" value="RmlD-like-bd"/>
</dbReference>